<dbReference type="SUPFAM" id="SSF88659">
    <property type="entry name" value="Sigma3 and sigma4 domains of RNA polymerase sigma factors"/>
    <property type="match status" value="1"/>
</dbReference>
<dbReference type="InterPro" id="IPR013324">
    <property type="entry name" value="RNA_pol_sigma_r3/r4-like"/>
</dbReference>
<keyword evidence="4" id="KW-0804">Transcription</keyword>
<name>A0A1H5EMH7_9BRAD</name>
<protein>
    <submittedName>
        <fullName evidence="8">RNA polymerase sigma-70 factor, ECF subfamily</fullName>
    </submittedName>
</protein>
<dbReference type="RefSeq" id="WP_092123433.1">
    <property type="nucleotide sequence ID" value="NZ_FNTH01000001.1"/>
</dbReference>
<dbReference type="OrthoDB" id="9803470at2"/>
<keyword evidence="2" id="KW-0805">Transcription regulation</keyword>
<dbReference type="Pfam" id="PF04542">
    <property type="entry name" value="Sigma70_r2"/>
    <property type="match status" value="1"/>
</dbReference>
<dbReference type="InterPro" id="IPR007627">
    <property type="entry name" value="RNA_pol_sigma70_r2"/>
</dbReference>
<feature type="domain" description="RNA polymerase sigma factor 70 region 4 type 2" evidence="7">
    <location>
        <begin position="107"/>
        <end position="154"/>
    </location>
</feature>
<dbReference type="InterPro" id="IPR013325">
    <property type="entry name" value="RNA_pol_sigma_r2"/>
</dbReference>
<comment type="similarity">
    <text evidence="1">Belongs to the sigma-70 factor family. ECF subfamily.</text>
</comment>
<dbReference type="GO" id="GO:0006352">
    <property type="term" value="P:DNA-templated transcription initiation"/>
    <property type="evidence" value="ECO:0007669"/>
    <property type="project" value="InterPro"/>
</dbReference>
<keyword evidence="3" id="KW-0731">Sigma factor</keyword>
<dbReference type="Gene3D" id="1.10.10.10">
    <property type="entry name" value="Winged helix-like DNA-binding domain superfamily/Winged helix DNA-binding domain"/>
    <property type="match status" value="1"/>
</dbReference>
<evidence type="ECO:0000256" key="3">
    <source>
        <dbReference type="ARBA" id="ARBA00023082"/>
    </source>
</evidence>
<dbReference type="SUPFAM" id="SSF88946">
    <property type="entry name" value="Sigma2 domain of RNA polymerase sigma factors"/>
    <property type="match status" value="1"/>
</dbReference>
<sequence>MMQGAKAGNKTAQQFRDAALPWLDDAYAFAQVLMRTEADAEQAVQDCYLRALRQFDGFRGTAIRPWLLAILKTVCQEKLSEMLGRRGSPTDDAGNKETSGRRAPQTIRQLVDDLPAPLGEVIALREMIDLSYKEIAEVIGVPVTTVMSRIAEARGLLLAARRAAQASAEPAAARPAGGASKLTIYRPNAC</sequence>
<dbReference type="InterPro" id="IPR013249">
    <property type="entry name" value="RNA_pol_sigma70_r4_t2"/>
</dbReference>
<dbReference type="Pfam" id="PF08281">
    <property type="entry name" value="Sigma70_r4_2"/>
    <property type="match status" value="1"/>
</dbReference>
<dbReference type="AlphaFoldDB" id="A0A1H5EMH7"/>
<reference evidence="8 9" key="1">
    <citation type="submission" date="2016-10" db="EMBL/GenBank/DDBJ databases">
        <authorList>
            <person name="de Groot N.N."/>
        </authorList>
    </citation>
    <scope>NUCLEOTIDE SEQUENCE [LARGE SCALE GENOMIC DNA]</scope>
    <source>
        <strain evidence="8 9">MT12</strain>
    </source>
</reference>
<dbReference type="GO" id="GO:0003677">
    <property type="term" value="F:DNA binding"/>
    <property type="evidence" value="ECO:0007669"/>
    <property type="project" value="InterPro"/>
</dbReference>
<evidence type="ECO:0000256" key="5">
    <source>
        <dbReference type="SAM" id="MobiDB-lite"/>
    </source>
</evidence>
<dbReference type="Gene3D" id="1.10.1740.10">
    <property type="match status" value="1"/>
</dbReference>
<dbReference type="InterPro" id="IPR036388">
    <property type="entry name" value="WH-like_DNA-bd_sf"/>
</dbReference>
<dbReference type="PANTHER" id="PTHR43133">
    <property type="entry name" value="RNA POLYMERASE ECF-TYPE SIGMA FACTO"/>
    <property type="match status" value="1"/>
</dbReference>
<evidence type="ECO:0000256" key="2">
    <source>
        <dbReference type="ARBA" id="ARBA00023015"/>
    </source>
</evidence>
<evidence type="ECO:0000259" key="7">
    <source>
        <dbReference type="Pfam" id="PF08281"/>
    </source>
</evidence>
<evidence type="ECO:0000313" key="9">
    <source>
        <dbReference type="Proteomes" id="UP000198992"/>
    </source>
</evidence>
<dbReference type="PANTHER" id="PTHR43133:SF25">
    <property type="entry name" value="RNA POLYMERASE SIGMA FACTOR RFAY-RELATED"/>
    <property type="match status" value="1"/>
</dbReference>
<evidence type="ECO:0000256" key="1">
    <source>
        <dbReference type="ARBA" id="ARBA00010641"/>
    </source>
</evidence>
<accession>A0A1H5EMH7</accession>
<dbReference type="GO" id="GO:0016987">
    <property type="term" value="F:sigma factor activity"/>
    <property type="evidence" value="ECO:0007669"/>
    <property type="project" value="UniProtKB-KW"/>
</dbReference>
<evidence type="ECO:0000313" key="8">
    <source>
        <dbReference type="EMBL" id="SED92270.1"/>
    </source>
</evidence>
<feature type="region of interest" description="Disordered" evidence="5">
    <location>
        <begin position="82"/>
        <end position="105"/>
    </location>
</feature>
<feature type="domain" description="RNA polymerase sigma-70 region 2" evidence="6">
    <location>
        <begin position="23"/>
        <end position="78"/>
    </location>
</feature>
<evidence type="ECO:0000259" key="6">
    <source>
        <dbReference type="Pfam" id="PF04542"/>
    </source>
</evidence>
<organism evidence="8 9">
    <name type="scientific">Bradyrhizobium erythrophlei</name>
    <dbReference type="NCBI Taxonomy" id="1437360"/>
    <lineage>
        <taxon>Bacteria</taxon>
        <taxon>Pseudomonadati</taxon>
        <taxon>Pseudomonadota</taxon>
        <taxon>Alphaproteobacteria</taxon>
        <taxon>Hyphomicrobiales</taxon>
        <taxon>Nitrobacteraceae</taxon>
        <taxon>Bradyrhizobium</taxon>
    </lineage>
</organism>
<dbReference type="InterPro" id="IPR039425">
    <property type="entry name" value="RNA_pol_sigma-70-like"/>
</dbReference>
<dbReference type="EMBL" id="FNTH01000001">
    <property type="protein sequence ID" value="SED92270.1"/>
    <property type="molecule type" value="Genomic_DNA"/>
</dbReference>
<proteinExistence type="inferred from homology"/>
<evidence type="ECO:0000256" key="4">
    <source>
        <dbReference type="ARBA" id="ARBA00023163"/>
    </source>
</evidence>
<gene>
    <name evidence="8" type="ORF">SAMN05444164_6298</name>
</gene>
<dbReference type="Proteomes" id="UP000198992">
    <property type="component" value="Unassembled WGS sequence"/>
</dbReference>